<dbReference type="PROSITE" id="PS50082">
    <property type="entry name" value="WD_REPEATS_2"/>
    <property type="match status" value="10"/>
</dbReference>
<feature type="domain" description="NACHT" evidence="4">
    <location>
        <begin position="95"/>
        <end position="239"/>
    </location>
</feature>
<feature type="repeat" description="WD" evidence="3">
    <location>
        <begin position="800"/>
        <end position="841"/>
    </location>
</feature>
<keyword evidence="2" id="KW-0677">Repeat</keyword>
<evidence type="ECO:0000256" key="1">
    <source>
        <dbReference type="ARBA" id="ARBA00022574"/>
    </source>
</evidence>
<dbReference type="InterPro" id="IPR020472">
    <property type="entry name" value="WD40_PAC1"/>
</dbReference>
<name>A0A286UTX1_9AGAM</name>
<dbReference type="InterPro" id="IPR027417">
    <property type="entry name" value="P-loop_NTPase"/>
</dbReference>
<dbReference type="PROSITE" id="PS00678">
    <property type="entry name" value="WD_REPEATS_1"/>
    <property type="match status" value="2"/>
</dbReference>
<dbReference type="SUPFAM" id="SSF50978">
    <property type="entry name" value="WD40 repeat-like"/>
    <property type="match status" value="2"/>
</dbReference>
<evidence type="ECO:0000313" key="6">
    <source>
        <dbReference type="Proteomes" id="UP000217199"/>
    </source>
</evidence>
<protein>
    <submittedName>
        <fullName evidence="5">Nucleotide-binding-oligomerization-domain like receptor</fullName>
    </submittedName>
</protein>
<dbReference type="SMART" id="SM00320">
    <property type="entry name" value="WD40"/>
    <property type="match status" value="14"/>
</dbReference>
<dbReference type="Pfam" id="PF24883">
    <property type="entry name" value="NPHP3_N"/>
    <property type="match status" value="1"/>
</dbReference>
<dbReference type="InterPro" id="IPR056884">
    <property type="entry name" value="NPHP3-like_N"/>
</dbReference>
<dbReference type="PANTHER" id="PTHR19848">
    <property type="entry name" value="WD40 REPEAT PROTEIN"/>
    <property type="match status" value="1"/>
</dbReference>
<keyword evidence="5" id="KW-0675">Receptor</keyword>
<dbReference type="Gene3D" id="3.40.50.300">
    <property type="entry name" value="P-loop containing nucleotide triphosphate hydrolases"/>
    <property type="match status" value="1"/>
</dbReference>
<dbReference type="SUPFAM" id="SSF52540">
    <property type="entry name" value="P-loop containing nucleoside triphosphate hydrolases"/>
    <property type="match status" value="1"/>
</dbReference>
<feature type="repeat" description="WD" evidence="3">
    <location>
        <begin position="667"/>
        <end position="700"/>
    </location>
</feature>
<dbReference type="PROSITE" id="PS50837">
    <property type="entry name" value="NACHT"/>
    <property type="match status" value="1"/>
</dbReference>
<feature type="repeat" description="WD" evidence="3">
    <location>
        <begin position="1053"/>
        <end position="1094"/>
    </location>
</feature>
<evidence type="ECO:0000256" key="2">
    <source>
        <dbReference type="ARBA" id="ARBA00022737"/>
    </source>
</evidence>
<dbReference type="InterPro" id="IPR001680">
    <property type="entry name" value="WD40_rpt"/>
</dbReference>
<dbReference type="PANTHER" id="PTHR19848:SF8">
    <property type="entry name" value="F-BOX AND WD REPEAT DOMAIN CONTAINING 7"/>
    <property type="match status" value="1"/>
</dbReference>
<dbReference type="AlphaFoldDB" id="A0A286UTX1"/>
<dbReference type="InterPro" id="IPR015943">
    <property type="entry name" value="WD40/YVTN_repeat-like_dom_sf"/>
</dbReference>
<dbReference type="PRINTS" id="PR00320">
    <property type="entry name" value="GPROTEINBRPT"/>
</dbReference>
<feature type="repeat" description="WD" evidence="3">
    <location>
        <begin position="1009"/>
        <end position="1051"/>
    </location>
</feature>
<dbReference type="InParanoid" id="A0A286UTX1"/>
<feature type="repeat" description="WD" evidence="3">
    <location>
        <begin position="974"/>
        <end position="1009"/>
    </location>
</feature>
<evidence type="ECO:0000259" key="4">
    <source>
        <dbReference type="PROSITE" id="PS50837"/>
    </source>
</evidence>
<evidence type="ECO:0000256" key="3">
    <source>
        <dbReference type="PROSITE-ProRule" id="PRU00221"/>
    </source>
</evidence>
<dbReference type="InterPro" id="IPR003593">
    <property type="entry name" value="AAA+_ATPase"/>
</dbReference>
<feature type="repeat" description="WD" evidence="3">
    <location>
        <begin position="926"/>
        <end position="967"/>
    </location>
</feature>
<dbReference type="OrthoDB" id="674604at2759"/>
<reference evidence="5 6" key="1">
    <citation type="journal article" date="2017" name="Mol. Ecol.">
        <title>Comparative and population genomic landscape of Phellinus noxius: A hypervariable fungus causing root rot in trees.</title>
        <authorList>
            <person name="Chung C.L."/>
            <person name="Lee T.J."/>
            <person name="Akiba M."/>
            <person name="Lee H.H."/>
            <person name="Kuo T.H."/>
            <person name="Liu D."/>
            <person name="Ke H.M."/>
            <person name="Yokoi T."/>
            <person name="Roa M.B."/>
            <person name="Lu M.J."/>
            <person name="Chang Y.Y."/>
            <person name="Ann P.J."/>
            <person name="Tsai J.N."/>
            <person name="Chen C.Y."/>
            <person name="Tzean S.S."/>
            <person name="Ota Y."/>
            <person name="Hattori T."/>
            <person name="Sahashi N."/>
            <person name="Liou R.F."/>
            <person name="Kikuchi T."/>
            <person name="Tsai I.J."/>
        </authorList>
    </citation>
    <scope>NUCLEOTIDE SEQUENCE [LARGE SCALE GENOMIC DNA]</scope>
    <source>
        <strain evidence="5 6">FFPRI411160</strain>
    </source>
</reference>
<accession>A0A286UTX1</accession>
<comment type="caution">
    <text evidence="5">The sequence shown here is derived from an EMBL/GenBank/DDBJ whole genome shotgun (WGS) entry which is preliminary data.</text>
</comment>
<dbReference type="PROSITE" id="PS50294">
    <property type="entry name" value="WD_REPEATS_REGION"/>
    <property type="match status" value="8"/>
</dbReference>
<proteinExistence type="predicted"/>
<keyword evidence="6" id="KW-1185">Reference proteome</keyword>
<gene>
    <name evidence="5" type="ORF">PNOK_0008500</name>
</gene>
<feature type="repeat" description="WD" evidence="3">
    <location>
        <begin position="1095"/>
        <end position="1136"/>
    </location>
</feature>
<dbReference type="InterPro" id="IPR019775">
    <property type="entry name" value="WD40_repeat_CS"/>
</dbReference>
<keyword evidence="1 3" id="KW-0853">WD repeat</keyword>
<feature type="repeat" description="WD" evidence="3">
    <location>
        <begin position="757"/>
        <end position="791"/>
    </location>
</feature>
<organism evidence="5 6">
    <name type="scientific">Pyrrhoderma noxium</name>
    <dbReference type="NCBI Taxonomy" id="2282107"/>
    <lineage>
        <taxon>Eukaryota</taxon>
        <taxon>Fungi</taxon>
        <taxon>Dikarya</taxon>
        <taxon>Basidiomycota</taxon>
        <taxon>Agaricomycotina</taxon>
        <taxon>Agaricomycetes</taxon>
        <taxon>Hymenochaetales</taxon>
        <taxon>Hymenochaetaceae</taxon>
        <taxon>Pyrrhoderma</taxon>
    </lineage>
</organism>
<dbReference type="InterPro" id="IPR007111">
    <property type="entry name" value="NACHT_NTPase"/>
</dbReference>
<dbReference type="Gene3D" id="2.130.10.10">
    <property type="entry name" value="YVTN repeat-like/Quinoprotein amine dehydrogenase"/>
    <property type="match status" value="5"/>
</dbReference>
<dbReference type="Proteomes" id="UP000217199">
    <property type="component" value="Unassembled WGS sequence"/>
</dbReference>
<feature type="repeat" description="WD" evidence="3">
    <location>
        <begin position="1181"/>
        <end position="1216"/>
    </location>
</feature>
<dbReference type="CDD" id="cd00200">
    <property type="entry name" value="WD40"/>
    <property type="match status" value="1"/>
</dbReference>
<feature type="repeat" description="WD" evidence="3">
    <location>
        <begin position="1138"/>
        <end position="1179"/>
    </location>
</feature>
<dbReference type="EMBL" id="NBII01000001">
    <property type="protein sequence ID" value="PAV23018.1"/>
    <property type="molecule type" value="Genomic_DNA"/>
</dbReference>
<dbReference type="SMART" id="SM00382">
    <property type="entry name" value="AAA"/>
    <property type="match status" value="1"/>
</dbReference>
<dbReference type="InterPro" id="IPR036322">
    <property type="entry name" value="WD40_repeat_dom_sf"/>
</dbReference>
<dbReference type="Pfam" id="PF00400">
    <property type="entry name" value="WD40"/>
    <property type="match status" value="10"/>
</dbReference>
<sequence length="1272" mass="141401">MPYNLPGSSSTGNISNYYDIAGKQTNTTIQGGVNVQELNVFNQHSNIHDALISGLKKKLNPSDFSGDDLSECLENTRKQTLQRIYDWVNAEGCPNVLLLIGAAGTGKSTIATTVAGEYQKRGQLGCYMFFVRGKSDPGSVLQTIAYSLAVYNQSIAESLADKLRSSGDIGSSSLKTKFELLLQIPLSTVAANADSPILIVLDALDECGTPETRQKLINVLYHGLPSLPSNYRFLVTARPEGDILPTSLSPLSVHKLELDHNTEENRRDVHTYIRYELDKLKESKTFVIPRIWEWDEGIQRLANTADGLFIWASTAVKFISGKKIGRFQRLKNLVENRNTLDLSKLYAAILEYTFSWDEEEKEAFVRVLSFILFSKLPLSDESINGILGDDIAPGILSYLRSLVVYEPGNPIAIRHVSFYDYLLSCKERPWYIDANVQKTCIVSKCLERMTNLLKHNICNISSNFVLNADVPDIDSRVTQYIPPFLKYMCCNWVRHLQDVPYSRELCSQLRSFVYNQLLFWFEILSLTNTFNDHVGPALLFAVKWVGNNDPELSSFLKDAHLQASIYSEPISKGVSQIYTSLLLLAGEGSLISGHYTQYASTRYQIDYIGRKPRNDCIKTIQAGDEYESTGLLLFSPDGTRILSDSKRGICVWDATSGELIAGPLAGDDESNGSVLTAAYLPDGRYIVVASRNGIIRQWDILANLLVWEKITGTKRESFNWVISAVFSPDRKSVVFGNDREMLQVWNVDTGTQDGEWLEGHTNYVTCLSFSPDGKYLASGSYDTTIMIWDMDKRGVLAGPFKKHTQSVTAVDFSPCGTNVVSGSSGGTILIWNIFTGEVLREIICEGEVKSVTYSPNGLFILAGGEKWMSMWTVINTTAAPKVFQVDEDIQRLSFSSDGSRFVSMNTDCDKIHVWDASWGVEGKKKMFEEQGEIESIALSPSGKFIASGSREGSIYLWDVLTSELVKKLRLNSGVESVAYSPINEQLIAFGSADGTVRVWDVTNDEPLTIGNHGNEVTSIVFSPPDGNHVAWGSSNNTICIWNVEQKKLAVGSLTGHTDHVLALAYSPDGKRLVSSSFDKTVRIWKPKTGHLLSTLRGHSTWVVSIAYSFDGLRIVSGSFDNTILVWNAQTGQIISGPITGHDATVKSVCFSPDGNRILSGSSDNTARVWDAITGEPLFPPFSGHTSYVNSVCFFSDGRRFATGSNDGTIRIWTLDTIPNDNNWELRDDSWVVSKNGKLVMWIPEDLHRYLCPCRNISVFNRSFYLKLHFGTE</sequence>
<evidence type="ECO:0000313" key="5">
    <source>
        <dbReference type="EMBL" id="PAV23018.1"/>
    </source>
</evidence>
<dbReference type="STRING" id="2282107.A0A286UTX1"/>